<dbReference type="AlphaFoldDB" id="A0A191ZI72"/>
<gene>
    <name evidence="8" type="ORF">A9404_09500</name>
</gene>
<dbReference type="InterPro" id="IPR048261">
    <property type="entry name" value="SlpA/SlyD-like_ins_sf"/>
</dbReference>
<organism evidence="8 9">
    <name type="scientific">Halothiobacillus diazotrophicus</name>
    <dbReference type="NCBI Taxonomy" id="1860122"/>
    <lineage>
        <taxon>Bacteria</taxon>
        <taxon>Pseudomonadati</taxon>
        <taxon>Pseudomonadota</taxon>
        <taxon>Gammaproteobacteria</taxon>
        <taxon>Chromatiales</taxon>
        <taxon>Halothiobacillaceae</taxon>
        <taxon>Halothiobacillus</taxon>
    </lineage>
</organism>
<evidence type="ECO:0000256" key="5">
    <source>
        <dbReference type="PROSITE-ProRule" id="PRU00277"/>
    </source>
</evidence>
<dbReference type="EMBL" id="CP016027">
    <property type="protein sequence ID" value="ANJ67596.1"/>
    <property type="molecule type" value="Genomic_DNA"/>
</dbReference>
<dbReference type="RefSeq" id="WP_066100774.1">
    <property type="nucleotide sequence ID" value="NZ_CP016027.1"/>
</dbReference>
<evidence type="ECO:0000256" key="4">
    <source>
        <dbReference type="ARBA" id="ARBA00023235"/>
    </source>
</evidence>
<comment type="similarity">
    <text evidence="2 6">Belongs to the FKBP-type PPIase family.</text>
</comment>
<dbReference type="SUPFAM" id="SSF54534">
    <property type="entry name" value="FKBP-like"/>
    <property type="match status" value="1"/>
</dbReference>
<dbReference type="InterPro" id="IPR001179">
    <property type="entry name" value="PPIase_FKBP_dom"/>
</dbReference>
<accession>A0A191ZI72</accession>
<dbReference type="PANTHER" id="PTHR47861">
    <property type="entry name" value="FKBP-TYPE PEPTIDYL-PROLYL CIS-TRANS ISOMERASE SLYD"/>
    <property type="match status" value="1"/>
</dbReference>
<dbReference type="GO" id="GO:0003755">
    <property type="term" value="F:peptidyl-prolyl cis-trans isomerase activity"/>
    <property type="evidence" value="ECO:0007669"/>
    <property type="project" value="UniProtKB-UniRule"/>
</dbReference>
<dbReference type="OrthoDB" id="9808891at2"/>
<comment type="catalytic activity">
    <reaction evidence="1 5 6">
        <text>[protein]-peptidylproline (omega=180) = [protein]-peptidylproline (omega=0)</text>
        <dbReference type="Rhea" id="RHEA:16237"/>
        <dbReference type="Rhea" id="RHEA-COMP:10747"/>
        <dbReference type="Rhea" id="RHEA-COMP:10748"/>
        <dbReference type="ChEBI" id="CHEBI:83833"/>
        <dbReference type="ChEBI" id="CHEBI:83834"/>
        <dbReference type="EC" id="5.2.1.8"/>
    </reaction>
</comment>
<evidence type="ECO:0000256" key="6">
    <source>
        <dbReference type="RuleBase" id="RU003915"/>
    </source>
</evidence>
<dbReference type="Pfam" id="PF00254">
    <property type="entry name" value="FKBP_C"/>
    <property type="match status" value="1"/>
</dbReference>
<dbReference type="PROSITE" id="PS50059">
    <property type="entry name" value="FKBP_PPIASE"/>
    <property type="match status" value="1"/>
</dbReference>
<name>A0A191ZI72_9GAMM</name>
<evidence type="ECO:0000313" key="8">
    <source>
        <dbReference type="EMBL" id="ANJ67596.1"/>
    </source>
</evidence>
<feature type="domain" description="PPIase FKBP-type" evidence="7">
    <location>
        <begin position="14"/>
        <end position="101"/>
    </location>
</feature>
<keyword evidence="9" id="KW-1185">Reference proteome</keyword>
<dbReference type="Gene3D" id="2.40.10.330">
    <property type="match status" value="1"/>
</dbReference>
<dbReference type="EC" id="5.2.1.8" evidence="6"/>
<evidence type="ECO:0000256" key="3">
    <source>
        <dbReference type="ARBA" id="ARBA00023110"/>
    </source>
</evidence>
<keyword evidence="3 5" id="KW-0697">Rotamase</keyword>
<evidence type="ECO:0000256" key="2">
    <source>
        <dbReference type="ARBA" id="ARBA00006577"/>
    </source>
</evidence>
<dbReference type="Proteomes" id="UP000078596">
    <property type="component" value="Chromosome"/>
</dbReference>
<protein>
    <recommendedName>
        <fullName evidence="6">Peptidyl-prolyl cis-trans isomerase</fullName>
        <ecNumber evidence="6">5.2.1.8</ecNumber>
    </recommendedName>
</protein>
<dbReference type="KEGG" id="haz:A9404_09500"/>
<dbReference type="PANTHER" id="PTHR47861:SF4">
    <property type="entry name" value="FKBP-TYPE 16 KDA PEPTIDYL-PROLYL CIS-TRANS ISOMERASE"/>
    <property type="match status" value="1"/>
</dbReference>
<sequence>MTASTPDLPTIQRGTAVVLHYEVRLPDDRVVDSTFDAEPFAFTLGDGSFAPMLEEALIGLPLCERTRILLTPEYAFGNPDPDMVHELPRSDIPNHLTIAIDDVVEFSLPSGEPVAGTVRAINEDTLTVDFNHPLAGLNIQFLVHVLAIDGQTCETPE</sequence>
<proteinExistence type="inferred from homology"/>
<dbReference type="STRING" id="1860122.A9404_09500"/>
<reference evidence="8 9" key="1">
    <citation type="submission" date="2016-06" db="EMBL/GenBank/DDBJ databases">
        <title>Insight into the functional genes involving in sulfur oxidation in Pearl River water.</title>
        <authorList>
            <person name="Luo J."/>
            <person name="Tan X."/>
            <person name="Lin W."/>
        </authorList>
    </citation>
    <scope>NUCLEOTIDE SEQUENCE [LARGE SCALE GENOMIC DNA]</scope>
    <source>
        <strain evidence="8 9">LS2</strain>
    </source>
</reference>
<evidence type="ECO:0000259" key="7">
    <source>
        <dbReference type="PROSITE" id="PS50059"/>
    </source>
</evidence>
<evidence type="ECO:0000256" key="1">
    <source>
        <dbReference type="ARBA" id="ARBA00000971"/>
    </source>
</evidence>
<dbReference type="Gene3D" id="3.10.50.40">
    <property type="match status" value="1"/>
</dbReference>
<dbReference type="InterPro" id="IPR046357">
    <property type="entry name" value="PPIase_dom_sf"/>
</dbReference>
<keyword evidence="4 5" id="KW-0413">Isomerase</keyword>
<evidence type="ECO:0000313" key="9">
    <source>
        <dbReference type="Proteomes" id="UP000078596"/>
    </source>
</evidence>